<dbReference type="Gene3D" id="1.10.10.10">
    <property type="entry name" value="Winged helix-like DNA-binding domain superfamily/Winged helix DNA-binding domain"/>
    <property type="match status" value="1"/>
</dbReference>
<evidence type="ECO:0000313" key="3">
    <source>
        <dbReference type="EMBL" id="URN95690.1"/>
    </source>
</evidence>
<sequence>MTAPVLKQDVFQAISDPTRRTMLVLLANGELPITAITTHFPISRTAVNKHLYVLNDAGLVSKRKLGRETRYRLEAAPLVQIQDWLSFFEVYWDNRLLALKNIVEQD</sequence>
<dbReference type="KEGG" id="plig:NAG76_05440"/>
<dbReference type="PANTHER" id="PTHR38600">
    <property type="entry name" value="TRANSCRIPTIONAL REGULATORY PROTEIN"/>
    <property type="match status" value="1"/>
</dbReference>
<protein>
    <submittedName>
        <fullName evidence="3">Metalloregulator ArsR/SmtB family transcription factor</fullName>
    </submittedName>
</protein>
<dbReference type="PRINTS" id="PR00778">
    <property type="entry name" value="HTHARSR"/>
</dbReference>
<dbReference type="GO" id="GO:0003700">
    <property type="term" value="F:DNA-binding transcription factor activity"/>
    <property type="evidence" value="ECO:0007669"/>
    <property type="project" value="InterPro"/>
</dbReference>
<organism evidence="3 4">
    <name type="scientific">Candidatus Pristimantibacillus lignocellulolyticus</name>
    <dbReference type="NCBI Taxonomy" id="2994561"/>
    <lineage>
        <taxon>Bacteria</taxon>
        <taxon>Bacillati</taxon>
        <taxon>Bacillota</taxon>
        <taxon>Bacilli</taxon>
        <taxon>Bacillales</taxon>
        <taxon>Paenibacillaceae</taxon>
        <taxon>Candidatus Pristimantibacillus</taxon>
    </lineage>
</organism>
<dbReference type="SUPFAM" id="SSF46785">
    <property type="entry name" value="Winged helix' DNA-binding domain"/>
    <property type="match status" value="1"/>
</dbReference>
<evidence type="ECO:0000313" key="4">
    <source>
        <dbReference type="Proteomes" id="UP001056756"/>
    </source>
</evidence>
<dbReference type="InterPro" id="IPR001845">
    <property type="entry name" value="HTH_ArsR_DNA-bd_dom"/>
</dbReference>
<dbReference type="PANTHER" id="PTHR38600:SF2">
    <property type="entry name" value="SLL0088 PROTEIN"/>
    <property type="match status" value="1"/>
</dbReference>
<dbReference type="InterPro" id="IPR036388">
    <property type="entry name" value="WH-like_DNA-bd_sf"/>
</dbReference>
<dbReference type="EMBL" id="CP097899">
    <property type="protein sequence ID" value="URN95690.1"/>
    <property type="molecule type" value="Genomic_DNA"/>
</dbReference>
<keyword evidence="1" id="KW-0238">DNA-binding</keyword>
<reference evidence="3" key="1">
    <citation type="submission" date="2022-05" db="EMBL/GenBank/DDBJ databases">
        <title>Novel bacterial taxa in a minimal lignocellulolytic consortium and its capacity to transform plastics disclosed by genome-resolved metagenomics.</title>
        <authorList>
            <person name="Rodriguez C.A.D."/>
            <person name="Diaz-Garcia L."/>
            <person name="Herrera K."/>
            <person name="Tarazona N.A."/>
            <person name="Sproer C."/>
            <person name="Overmann J."/>
            <person name="Jimenez D.J."/>
        </authorList>
    </citation>
    <scope>NUCLEOTIDE SEQUENCE</scope>
    <source>
        <strain evidence="3">MAG5</strain>
    </source>
</reference>
<dbReference type="NCBIfam" id="NF033788">
    <property type="entry name" value="HTH_metalloreg"/>
    <property type="match status" value="1"/>
</dbReference>
<name>A0A9J6ZHN5_9BACL</name>
<dbReference type="CDD" id="cd00090">
    <property type="entry name" value="HTH_ARSR"/>
    <property type="match status" value="1"/>
</dbReference>
<dbReference type="AlphaFoldDB" id="A0A9J6ZHN5"/>
<dbReference type="InterPro" id="IPR036390">
    <property type="entry name" value="WH_DNA-bd_sf"/>
</dbReference>
<evidence type="ECO:0000259" key="2">
    <source>
        <dbReference type="PROSITE" id="PS50987"/>
    </source>
</evidence>
<accession>A0A9J6ZHN5</accession>
<dbReference type="InterPro" id="IPR011991">
    <property type="entry name" value="ArsR-like_HTH"/>
</dbReference>
<dbReference type="Pfam" id="PF01022">
    <property type="entry name" value="HTH_5"/>
    <property type="match status" value="1"/>
</dbReference>
<dbReference type="Proteomes" id="UP001056756">
    <property type="component" value="Chromosome"/>
</dbReference>
<dbReference type="SMART" id="SM00418">
    <property type="entry name" value="HTH_ARSR"/>
    <property type="match status" value="1"/>
</dbReference>
<dbReference type="GO" id="GO:0003677">
    <property type="term" value="F:DNA binding"/>
    <property type="evidence" value="ECO:0007669"/>
    <property type="project" value="UniProtKB-KW"/>
</dbReference>
<proteinExistence type="predicted"/>
<dbReference type="PROSITE" id="PS50987">
    <property type="entry name" value="HTH_ARSR_2"/>
    <property type="match status" value="1"/>
</dbReference>
<gene>
    <name evidence="3" type="ORF">NAG76_05440</name>
</gene>
<feature type="domain" description="HTH arsR-type" evidence="2">
    <location>
        <begin position="1"/>
        <end position="93"/>
    </location>
</feature>
<evidence type="ECO:0000256" key="1">
    <source>
        <dbReference type="ARBA" id="ARBA00023125"/>
    </source>
</evidence>